<evidence type="ECO:0000256" key="1">
    <source>
        <dbReference type="ARBA" id="ARBA00023054"/>
    </source>
</evidence>
<dbReference type="InterPro" id="IPR050657">
    <property type="entry name" value="Ankyrin_repeat_domain"/>
</dbReference>
<feature type="compositionally biased region" description="Polar residues" evidence="4">
    <location>
        <begin position="392"/>
        <end position="404"/>
    </location>
</feature>
<feature type="compositionally biased region" description="Acidic residues" evidence="4">
    <location>
        <begin position="822"/>
        <end position="831"/>
    </location>
</feature>
<evidence type="ECO:0000256" key="2">
    <source>
        <dbReference type="PROSITE-ProRule" id="PRU00023"/>
    </source>
</evidence>
<dbReference type="InterPro" id="IPR036770">
    <property type="entry name" value="Ankyrin_rpt-contain_sf"/>
</dbReference>
<feature type="compositionally biased region" description="Basic and acidic residues" evidence="4">
    <location>
        <begin position="1134"/>
        <end position="1149"/>
    </location>
</feature>
<keyword evidence="7" id="KW-1185">Reference proteome</keyword>
<feature type="coiled-coil region" evidence="3">
    <location>
        <begin position="2600"/>
        <end position="2662"/>
    </location>
</feature>
<dbReference type="SUPFAM" id="SSF48403">
    <property type="entry name" value="Ankyrin repeat"/>
    <property type="match status" value="1"/>
</dbReference>
<feature type="region of interest" description="Disordered" evidence="4">
    <location>
        <begin position="629"/>
        <end position="1219"/>
    </location>
</feature>
<feature type="compositionally biased region" description="Basic and acidic residues" evidence="4">
    <location>
        <begin position="359"/>
        <end position="371"/>
    </location>
</feature>
<gene>
    <name evidence="8" type="primary">ankrd26</name>
</gene>
<dbReference type="PANTHER" id="PTHR24147:SF53">
    <property type="entry name" value="ANKYRIN REPEAT DOMAIN 26"/>
    <property type="match status" value="1"/>
</dbReference>
<dbReference type="Pfam" id="PF12001">
    <property type="entry name" value="DUF3496"/>
    <property type="match status" value="1"/>
</dbReference>
<feature type="compositionally biased region" description="Acidic residues" evidence="4">
    <location>
        <begin position="1010"/>
        <end position="1024"/>
    </location>
</feature>
<sequence length="3022" mass="339975">MKKIFNFTKKRKGSPSASDAGSSLSIAYDLKEKDLGKVHKAASTGDVAKLKQLAKKNDLNQLDKENRTALHIACASGHTDVVQFLVESKVKLNLCDNQNRSALMKAVQCQQDRCVALLLEHEADPNLVDINGNTALHLAALIPSPAIALLLLDHEANINAQNKEGATPLTLAVEENHAEMVELFLKEGADVNTKNQEQRSPLMIAACNGQISMVRLLLQYDADITAKDDKGWSSDDYAVMNGHHACSHLIIEHGTKRKSLQSPSHSVPDKKKRMSMLSSHTGGADAGFAIAGPALDKDEPGAETKEAGKEREDSSPTNSISRASKSDAADSWLSSDDELDSSPKKPRKVNLKNLISGSKMEERKAVVDPDKSWSGTDTEHDSEEEAMKLPSLTKTPHLNASNLLHQVAPSPASFSKSPQMTSAPFSSSQQLPLGNKLKGNTLKTESLEKEESEDEYDNNDDEGSDEDEDDIEDENEDEEDEEEEENREEDFAHSGDEAEENKDKSFVEGTEAKDLAKNTTMKSDYAVEGKTCVLSDTNEPPLQMKEGDESIIELPTCEVKTLSNDFPLKVDNNLEELGIESFEKVSSLENPADTEHHTVPQHPIYDIPFPRTLNIEDDCLVSAIRVESRFSDEDENDDQVSDFNMSVPVESKTSLYPGNVSNQLISHDENGDDEDWDDNSDAEDAEKLLEVEPKDANDNALNSSDILETPVLVEPSPAGADQTNDADSTEEKNGRDDKDSDSDEEIYKINSVSPASGPPLRDQKSPVDFGDKKDEGKEQKEAMEEKHLDCEEESDKLGETDVPLFPQLQISQTTPADTFLGESDDNSDTDSDDKKDLKVLGESEKTSNLVLALRRKGEVDSPVDSWGDGSWGDEVSKRSSPEMELQDKQRLDKMPPCTKKNEISDELKAENDDSSESSSSELHEPQPFSSPTHEENSEDTVKVENLEPINLPVSTNAGHCDDPYDVSDNFGQQHEHVVAEEQHMSDREEASDNSDSLIHEMQYDFASETGENDDEKLSDSETENEMPSQKGSFMASPKHSAFPSPKHSTNKELSDEEEVPWTVIDDVDLTDPSENVFHHTLASDSEKEKDSPNEEDEDGDENDEEIEQEDNEQTEHGEKSDIGINSSAPNIVVSKDEQRDFLSELGLEKGDDEEDSNWDSESASDNSGTQQVDGPNSSSKSQNGISRDDDDDDEDDDDDDEDNEVEEAEMIHRKPVSVLCKMVKSTTEADKKTDLMEELGLGDVDDLEDASDWDSNSTTSKTGPVHKLEEELVSENPVLPAVHEQEPDTPSLGPQRSPIPERREPTPSKTPPLPSPRYLTPQSCVPPHPQPRTNNPFQRPSNEEESDFDTDNTATSNLEKSTNPPPDMAETEAVSRSDTLPDKSSMGERENNCSVEEEKHSEQEALDAAELNVSNTGCFGSLELHAHGTEDKDEDDWDVDDNKEEDLKETLWKRCERIWVDKEKKQLNTDYKNVATELKEKFGEVDHMEQEKKIDDEEQKGEQGRMEISEKVEDSHSTVEEESSEEDEGEPIVRPIARARSKVLLPIPEQRESGPEDSLGTDVSETGKENLCQSAATDQNSQVLSSEPTRNFQTVETVEHERGNVEPSSDNSEDYFSALSKTKANTGFIDESNPKSKVDSLEDAEKLNEKEPLLSVEIVPSQLGVAPLSPLDEPEEKLQRFTHESGEQKETSMKKESASSAFWNVFEPSAEVQLDQEKGRKDDTSHGNPNPNLQEKDGTDLLQREENLNRRDNVAKMQQTGNPKSIDRITVHEEEEEEEGKAVGSQGIPLIPALKQDKSTRHVIHLNGDLISVFDDSSLSEVSEEERRSPSSGPRSKKLEADKELEVAEDFDDLTQSSDTATEELDNPVSGYHHASLLIKQLDSCSIDSVSMVKLQNMFHEYERTIHRERSRYSRLVDKNAQLEQERNELKLLLEETRDGKSNLEHFRVELEIDLNNLKFVLKQEQEKHKSTSMLYEKTREQLKRKEAQHRAESEERQKVELSRRDMELEMRALVNNIKQLEADRSELQRLLAHERNARALQEELLSSHLRKQQDIEEENLKNLNKSNEAVPQLTEASDREKELIQQSHALQEEVTSLRAELERIRSSARQEEARILEERDTLQERLEDARRDLKLSEEALTQTVFQYNNQLTTLKAECSVATSKLEHERQAHQQLEAEVETLRTRLQAALQEAEKCQVERAEAERALQRERSEHQWVQDKHVAETNTQRNAVQSLSQKLGKAEARTNSLENECHHMSMALVEKGVLIETLTREREQAQARVKELEGVLQNEREQATRANARQEATQERLAQAQSETALLRQQLEEAQNKGSAKDKAVTDVQERFSDILAKLRSDGEERIQLVEERSKELAAKNAELRECNYRLEQEKTEREASMRQLQQELADSLKKLSMCEANLEVNTRYRRDLEEEKTRTLQDLERLKGKLREAEEQNMQAERKISSLRSSLDDKEREVIATSLKLQEALSSKEATDQTTKQLEEAIQRLEIENARLEAATKQQTNRIEALQKGAQEAAVPSDSSPGHGVRNRLEDLVANLQSSKMSLEDQLNQQVQKQHVLSSNAHDSQTLWEEELKSRSRLGLRLSELEKEKGELHNLMEIEKKKVKKIAEQKKSVDARLDQEMKRNSELQKEMYRLRTLVKTAKKKLREQDGAELGSPLTSLRGDMLYRQSEADGATSRLKSKVDELQVQLDKEVLRCSKLEEVNGQLKEQLSSLKGLKSSHERMEKSKRQLEEQLWSMRRQLEAGVMDQSQAEEYRRQTEERARQEIRHKLEEVNLFLQTQAASQEALEQMKAANEASQRAQLEQRIKDLESELARLRNTQQESIGRRESVRTELERYRQLYADELCLRKSLAAKLDRANERLAEANTKLLTERQRSKSLITSSIVNSSLAAPQLDMGSLGSVGMYGATLGPLNSSLGLGSPVLGSAGESHNKRVETYLAKMQTELEKNISKELDYATAELEGSSVRMSPVGSASGSQRSLNVELDPVSRATQQYLEVLKKNHMI</sequence>
<feature type="compositionally biased region" description="Basic and acidic residues" evidence="4">
    <location>
        <begin position="832"/>
        <end position="845"/>
    </location>
</feature>
<evidence type="ECO:0000313" key="7">
    <source>
        <dbReference type="Proteomes" id="UP000504632"/>
    </source>
</evidence>
<feature type="region of interest" description="Disordered" evidence="4">
    <location>
        <begin position="1818"/>
        <end position="1867"/>
    </location>
</feature>
<dbReference type="InterPro" id="IPR002110">
    <property type="entry name" value="Ankyrin_rpt"/>
</dbReference>
<proteinExistence type="predicted"/>
<feature type="compositionally biased region" description="Basic and acidic residues" evidence="4">
    <location>
        <begin position="874"/>
        <end position="911"/>
    </location>
</feature>
<feature type="region of interest" description="Disordered" evidence="4">
    <location>
        <begin position="1242"/>
        <end position="1405"/>
    </location>
</feature>
<feature type="compositionally biased region" description="Acidic residues" evidence="4">
    <location>
        <begin position="1520"/>
        <end position="1530"/>
    </location>
</feature>
<feature type="region of interest" description="Disordered" evidence="4">
    <location>
        <begin position="1"/>
        <end position="22"/>
    </location>
</feature>
<feature type="domain" description="DUF3496" evidence="5">
    <location>
        <begin position="2817"/>
        <end position="2910"/>
    </location>
</feature>
<protein>
    <submittedName>
        <fullName evidence="8">Ankyrin repeat domain-containing protein 26</fullName>
    </submittedName>
</protein>
<feature type="compositionally biased region" description="Basic and acidic residues" evidence="4">
    <location>
        <begin position="1676"/>
        <end position="1697"/>
    </location>
</feature>
<dbReference type="CTD" id="22852"/>
<feature type="compositionally biased region" description="Basic and acidic residues" evidence="4">
    <location>
        <begin position="1715"/>
        <end position="1725"/>
    </location>
</feature>
<feature type="compositionally biased region" description="Basic and acidic residues" evidence="4">
    <location>
        <begin position="1373"/>
        <end position="1403"/>
    </location>
</feature>
<feature type="compositionally biased region" description="Basic and acidic residues" evidence="4">
    <location>
        <begin position="1734"/>
        <end position="1754"/>
    </location>
</feature>
<feature type="compositionally biased region" description="Polar residues" evidence="4">
    <location>
        <begin position="1168"/>
        <end position="1185"/>
    </location>
</feature>
<dbReference type="GeneID" id="115810239"/>
<feature type="region of interest" description="Disordered" evidence="4">
    <location>
        <begin position="1482"/>
        <end position="1649"/>
    </location>
</feature>
<feature type="region of interest" description="Disordered" evidence="4">
    <location>
        <begin position="1664"/>
        <end position="1786"/>
    </location>
</feature>
<feature type="compositionally biased region" description="Basic and acidic residues" evidence="4">
    <location>
        <begin position="973"/>
        <end position="990"/>
    </location>
</feature>
<evidence type="ECO:0000259" key="5">
    <source>
        <dbReference type="Pfam" id="PF12001"/>
    </source>
</evidence>
<feature type="compositionally biased region" description="Acidic residues" evidence="4">
    <location>
        <begin position="670"/>
        <end position="684"/>
    </location>
</feature>
<feature type="compositionally biased region" description="Basic residues" evidence="4">
    <location>
        <begin position="1"/>
        <end position="13"/>
    </location>
</feature>
<dbReference type="OrthoDB" id="366390at2759"/>
<evidence type="ECO:0000256" key="3">
    <source>
        <dbReference type="SAM" id="Coils"/>
    </source>
</evidence>
<keyword evidence="2" id="KW-0040">ANK repeat</keyword>
<feature type="compositionally biased region" description="Basic and acidic residues" evidence="4">
    <location>
        <begin position="761"/>
        <end position="799"/>
    </location>
</feature>
<dbReference type="Pfam" id="PF12796">
    <property type="entry name" value="Ank_2"/>
    <property type="match status" value="2"/>
</dbReference>
<name>A0A6J2VA05_CHACN</name>
<dbReference type="PROSITE" id="PS50088">
    <property type="entry name" value="ANK_REPEAT"/>
    <property type="match status" value="4"/>
</dbReference>
<dbReference type="PRINTS" id="PR01415">
    <property type="entry name" value="ANKYRIN"/>
</dbReference>
<feature type="repeat" description="ANK" evidence="2">
    <location>
        <begin position="164"/>
        <end position="196"/>
    </location>
</feature>
<dbReference type="Gene3D" id="1.25.40.20">
    <property type="entry name" value="Ankyrin repeat-containing domain"/>
    <property type="match status" value="2"/>
</dbReference>
<feature type="compositionally biased region" description="Polar residues" evidence="4">
    <location>
        <begin position="412"/>
        <end position="432"/>
    </location>
</feature>
<feature type="region of interest" description="Disordered" evidence="4">
    <location>
        <begin position="2525"/>
        <end position="2544"/>
    </location>
</feature>
<dbReference type="Pfam" id="PF14915">
    <property type="entry name" value="CCDC144C"/>
    <property type="match status" value="1"/>
</dbReference>
<feature type="repeat" description="ANK" evidence="2">
    <location>
        <begin position="65"/>
        <end position="97"/>
    </location>
</feature>
<dbReference type="Proteomes" id="UP000504632">
    <property type="component" value="Chromosome 4"/>
</dbReference>
<feature type="compositionally biased region" description="Acidic residues" evidence="4">
    <location>
        <begin position="1188"/>
        <end position="1208"/>
    </location>
</feature>
<evidence type="ECO:0000256" key="4">
    <source>
        <dbReference type="SAM" id="MobiDB-lite"/>
    </source>
</evidence>
<accession>A0A6J2VA05</accession>
<feature type="compositionally biased region" description="Polar residues" evidence="4">
    <location>
        <begin position="1571"/>
        <end position="1596"/>
    </location>
</feature>
<dbReference type="SMART" id="SM00248">
    <property type="entry name" value="ANK"/>
    <property type="match status" value="6"/>
</dbReference>
<keyword evidence="1 3" id="KW-0175">Coiled coil</keyword>
<feature type="compositionally biased region" description="Polar residues" evidence="4">
    <location>
        <begin position="651"/>
        <end position="665"/>
    </location>
</feature>
<feature type="coiled-coil region" evidence="3">
    <location>
        <begin position="2801"/>
        <end position="2893"/>
    </location>
</feature>
<feature type="compositionally biased region" description="Polar residues" evidence="4">
    <location>
        <begin position="1351"/>
        <end position="1362"/>
    </location>
</feature>
<evidence type="ECO:0000313" key="8">
    <source>
        <dbReference type="RefSeq" id="XP_030628026.1"/>
    </source>
</evidence>
<dbReference type="PANTHER" id="PTHR24147">
    <property type="entry name" value="ANKYRIN REPEAT DOMAIN 36-RELATED"/>
    <property type="match status" value="1"/>
</dbReference>
<dbReference type="Pfam" id="PF13637">
    <property type="entry name" value="Ank_4"/>
    <property type="match status" value="1"/>
</dbReference>
<feature type="compositionally biased region" description="Basic and acidic residues" evidence="4">
    <location>
        <begin position="1632"/>
        <end position="1649"/>
    </location>
</feature>
<feature type="compositionally biased region" description="Acidic residues" evidence="4">
    <location>
        <begin position="1093"/>
        <end position="1112"/>
    </location>
</feature>
<feature type="compositionally biased region" description="Basic and acidic residues" evidence="4">
    <location>
        <begin position="1837"/>
        <end position="1846"/>
    </location>
</feature>
<dbReference type="InterPro" id="IPR039497">
    <property type="entry name" value="CC144C-like_CC_dom"/>
</dbReference>
<reference evidence="8" key="1">
    <citation type="submission" date="2025-08" db="UniProtKB">
        <authorList>
            <consortium name="RefSeq"/>
        </authorList>
    </citation>
    <scope>IDENTIFICATION</scope>
</reference>
<feature type="coiled-coil region" evidence="3">
    <location>
        <begin position="2074"/>
        <end position="2330"/>
    </location>
</feature>
<dbReference type="PROSITE" id="PS50297">
    <property type="entry name" value="ANK_REP_REGION"/>
    <property type="match status" value="4"/>
</dbReference>
<feature type="coiled-coil region" evidence="3">
    <location>
        <begin position="2700"/>
        <end position="2758"/>
    </location>
</feature>
<feature type="compositionally biased region" description="Basic and acidic residues" evidence="4">
    <location>
        <begin position="729"/>
        <end position="738"/>
    </location>
</feature>
<dbReference type="RefSeq" id="XP_030628026.1">
    <property type="nucleotide sequence ID" value="XM_030772166.1"/>
</dbReference>
<feature type="compositionally biased region" description="Acidic residues" evidence="4">
    <location>
        <begin position="1243"/>
        <end position="1252"/>
    </location>
</feature>
<feature type="compositionally biased region" description="Basic and acidic residues" evidence="4">
    <location>
        <begin position="932"/>
        <end position="945"/>
    </location>
</feature>
<feature type="compositionally biased region" description="Basic and acidic residues" evidence="4">
    <location>
        <begin position="295"/>
        <end position="314"/>
    </location>
</feature>
<feature type="compositionally biased region" description="Basic and acidic residues" evidence="4">
    <location>
        <begin position="685"/>
        <end position="697"/>
    </location>
</feature>
<feature type="region of interest" description="Disordered" evidence="4">
    <location>
        <begin position="253"/>
        <end position="510"/>
    </location>
</feature>
<feature type="repeat" description="ANK" evidence="2">
    <location>
        <begin position="131"/>
        <end position="163"/>
    </location>
</feature>
<organism evidence="7 8">
    <name type="scientific">Chanos chanos</name>
    <name type="common">Milkfish</name>
    <name type="synonym">Mugil chanos</name>
    <dbReference type="NCBI Taxonomy" id="29144"/>
    <lineage>
        <taxon>Eukaryota</taxon>
        <taxon>Metazoa</taxon>
        <taxon>Chordata</taxon>
        <taxon>Craniata</taxon>
        <taxon>Vertebrata</taxon>
        <taxon>Euteleostomi</taxon>
        <taxon>Actinopterygii</taxon>
        <taxon>Neopterygii</taxon>
        <taxon>Teleostei</taxon>
        <taxon>Ostariophysi</taxon>
        <taxon>Gonorynchiformes</taxon>
        <taxon>Chanidae</taxon>
        <taxon>Chanos</taxon>
    </lineage>
</organism>
<feature type="compositionally biased region" description="Acidic residues" evidence="4">
    <location>
        <begin position="448"/>
        <end position="488"/>
    </location>
</feature>
<dbReference type="InParanoid" id="A0A6J2VA05"/>
<evidence type="ECO:0000259" key="6">
    <source>
        <dbReference type="Pfam" id="PF14915"/>
    </source>
</evidence>
<feature type="compositionally biased region" description="Polar residues" evidence="4">
    <location>
        <begin position="1253"/>
        <end position="1262"/>
    </location>
</feature>
<feature type="compositionally biased region" description="Basic and acidic residues" evidence="4">
    <location>
        <begin position="489"/>
        <end position="510"/>
    </location>
</feature>
<feature type="coiled-coil region" evidence="3">
    <location>
        <begin position="1906"/>
        <end position="2038"/>
    </location>
</feature>
<feature type="compositionally biased region" description="Acidic residues" evidence="4">
    <location>
        <begin position="1054"/>
        <end position="1071"/>
    </location>
</feature>
<feature type="repeat" description="ANK" evidence="2">
    <location>
        <begin position="197"/>
        <end position="229"/>
    </location>
</feature>
<dbReference type="InterPro" id="IPR021885">
    <property type="entry name" value="DUF3496"/>
</dbReference>
<feature type="compositionally biased region" description="Basic and acidic residues" evidence="4">
    <location>
        <begin position="1482"/>
        <end position="1519"/>
    </location>
</feature>
<feature type="domain" description="CCDC144C-like coiled-coil" evidence="6">
    <location>
        <begin position="1960"/>
        <end position="2443"/>
    </location>
</feature>
<feature type="compositionally biased region" description="Polar residues" evidence="4">
    <location>
        <begin position="1331"/>
        <end position="1340"/>
    </location>
</feature>